<accession>A0A1V5ZP68</accession>
<organism evidence="1">
    <name type="scientific">candidate division CPR1 bacterium ADurb.Bin160</name>
    <dbReference type="NCBI Taxonomy" id="1852826"/>
    <lineage>
        <taxon>Bacteria</taxon>
        <taxon>candidate division CPR1</taxon>
    </lineage>
</organism>
<sequence length="918" mass="107426">MPHSQRYFRIIDNFPIKYDFSKFLIFRAPLWNNINPGYGGIDYFSQTRDSLAYIEDHENILRLCRTDETRFRGARRIENLCLFSEDFTESVWEYDNGAFSELVSDVSPPNNKYSLVNKISDFNLLDGDNVYQTIYSGINIHNRKFIAGCWIKTNEENNEKLINLTLKKADGSVEAVSFERMAITNTWQYFQFPIFTGEIDSEGMNLCFSCDVDVENFVSEFYVTGVFCEEISGSSDETLLENDYLRAQNIFAHKFSFLKKSKEIIPYNILRGAYLEPESTNFITYSNDYERSVWNYSVYVTRENNKEYSPDGFFNAAKITETTDDGVHQLQHTFSIDDETSHLTVSCYIKGLERNYFLLELLDSTAYAIFDLKNSRVVKEVEGIGGIQYLNNGWYRLWFSISPIDGSKIFTLRILNNWLLESYVGEEGKGFYIWGSQLEKKYFPTSYIYTELTTAQREADSPIEYGLSDKLKKNFSFDYPSNFSFFNETSTIFENSYWESSSGYDWFDEENFVWKDSYTIDFNSKTNMCSFYDGQSWVEFAGFDFSTVIVENKNRLICLRDSNNRIAWGYFGNPGTEMILGSNIILNGTFDSDTDWEKDASWSIADNKANKTSSLFEEKISQDLFLEEKKLYKITYDILDSTSTDNLQIFVEGVPKCPRKWNFETYIDFHNSETDNEISFEIFGDSGFVGSVDNVTLKEVTSPSAAGCFVYKNREKTENGWVMDPFFNMNDTTYTFDIIDDKTLEGSIVFQYEPNYSNYHMIDDVYNNIISLLDDIILSVKKSGNISAIVGSDGNNFTYIYDYLKYDLKLYILFRWSANINKFQIVMRSKTLDETYSWAIDFPTFWENDLLDIWENVKRETVVLYESDMSDFDRVIRFIETLSVGNLISYPAYHKNLRIYKKWLNNLEFYYLLRKKYR</sequence>
<dbReference type="AlphaFoldDB" id="A0A1V5ZP68"/>
<dbReference type="EMBL" id="MWDB01000007">
    <property type="protein sequence ID" value="OQB42033.1"/>
    <property type="molecule type" value="Genomic_DNA"/>
</dbReference>
<proteinExistence type="predicted"/>
<protein>
    <submittedName>
        <fullName evidence="1">Uncharacterized protein</fullName>
    </submittedName>
</protein>
<dbReference type="Proteomes" id="UP000485621">
    <property type="component" value="Unassembled WGS sequence"/>
</dbReference>
<gene>
    <name evidence="1" type="ORF">BWY04_00519</name>
</gene>
<name>A0A1V5ZP68_9BACT</name>
<evidence type="ECO:0000313" key="1">
    <source>
        <dbReference type="EMBL" id="OQB42033.1"/>
    </source>
</evidence>
<comment type="caution">
    <text evidence="1">The sequence shown here is derived from an EMBL/GenBank/DDBJ whole genome shotgun (WGS) entry which is preliminary data.</text>
</comment>
<reference evidence="1" key="1">
    <citation type="submission" date="2017-02" db="EMBL/GenBank/DDBJ databases">
        <title>Delving into the versatile metabolic prowess of the omnipresent phylum Bacteroidetes.</title>
        <authorList>
            <person name="Nobu M.K."/>
            <person name="Mei R."/>
            <person name="Narihiro T."/>
            <person name="Kuroda K."/>
            <person name="Liu W.-T."/>
        </authorList>
    </citation>
    <scope>NUCLEOTIDE SEQUENCE</scope>
    <source>
        <strain evidence="1">ADurb.Bin160</strain>
    </source>
</reference>